<proteinExistence type="predicted"/>
<keyword evidence="2" id="KW-1185">Reference proteome</keyword>
<dbReference type="EMBL" id="VJOY01000005">
    <property type="protein sequence ID" value="TRX75245.1"/>
    <property type="molecule type" value="Genomic_DNA"/>
</dbReference>
<sequence length="116" mass="12475">MPGHPPLLSARPVALVLLVATLAGCYHRADDAEAMEKDFEACKALIEQAAHDDFDKARVSYATAGTYRIDEDNAALIEIDLWLQTRKATLAKSALCTLPLFGKPDLVLTDPAAPGI</sequence>
<evidence type="ECO:0000313" key="2">
    <source>
        <dbReference type="Proteomes" id="UP000315235"/>
    </source>
</evidence>
<comment type="caution">
    <text evidence="1">The sequence shown here is derived from an EMBL/GenBank/DDBJ whole genome shotgun (WGS) entry which is preliminary data.</text>
</comment>
<evidence type="ECO:0000313" key="1">
    <source>
        <dbReference type="EMBL" id="TRX75245.1"/>
    </source>
</evidence>
<reference evidence="1 2" key="1">
    <citation type="submission" date="2019-07" db="EMBL/GenBank/DDBJ databases">
        <title>Pseudomonas mangiferae sp. nov., isolated from bark of mango tree in Thailand.</title>
        <authorList>
            <person name="Srisuk N."/>
            <person name="Anurat P."/>
        </authorList>
    </citation>
    <scope>NUCLEOTIDE SEQUENCE [LARGE SCALE GENOMIC DNA]</scope>
    <source>
        <strain evidence="1 2">DMKU_BBB3-04</strain>
    </source>
</reference>
<gene>
    <name evidence="1" type="ORF">FM069_09110</name>
</gene>
<protein>
    <submittedName>
        <fullName evidence="1">Uncharacterized protein</fullName>
    </submittedName>
</protein>
<dbReference type="AlphaFoldDB" id="A0A553H0G8"/>
<organism evidence="1 2">
    <name type="scientific">Pseudomonas mangiferae</name>
    <dbReference type="NCBI Taxonomy" id="2593654"/>
    <lineage>
        <taxon>Bacteria</taxon>
        <taxon>Pseudomonadati</taxon>
        <taxon>Pseudomonadota</taxon>
        <taxon>Gammaproteobacteria</taxon>
        <taxon>Pseudomonadales</taxon>
        <taxon>Pseudomonadaceae</taxon>
        <taxon>Pseudomonas</taxon>
    </lineage>
</organism>
<accession>A0A553H0G8</accession>
<dbReference type="RefSeq" id="WP_143487985.1">
    <property type="nucleotide sequence ID" value="NZ_VJOY01000005.1"/>
</dbReference>
<dbReference type="Proteomes" id="UP000315235">
    <property type="component" value="Unassembled WGS sequence"/>
</dbReference>
<name>A0A553H0G8_9PSED</name>